<dbReference type="SUPFAM" id="SSF48371">
    <property type="entry name" value="ARM repeat"/>
    <property type="match status" value="1"/>
</dbReference>
<dbReference type="PANTHER" id="PTHR21207:SF2">
    <property type="entry name" value="PARKIN COREGULATED GENE PROTEIN"/>
    <property type="match status" value="1"/>
</dbReference>
<accession>A0A078AGH8</accession>
<name>A0A078AGH8_STYLE</name>
<dbReference type="GO" id="GO:0051879">
    <property type="term" value="F:Hsp90 protein binding"/>
    <property type="evidence" value="ECO:0007669"/>
    <property type="project" value="TreeGrafter"/>
</dbReference>
<dbReference type="Pfam" id="PF10274">
    <property type="entry name" value="ParcG"/>
    <property type="match status" value="1"/>
</dbReference>
<dbReference type="EMBL" id="CCKQ01009869">
    <property type="protein sequence ID" value="CDW81375.1"/>
    <property type="molecule type" value="Genomic_DNA"/>
</dbReference>
<dbReference type="AlphaFoldDB" id="A0A078AGH8"/>
<dbReference type="OMA" id="IPIKXNS"/>
<evidence type="ECO:0000313" key="2">
    <source>
        <dbReference type="Proteomes" id="UP000039865"/>
    </source>
</evidence>
<keyword evidence="2" id="KW-1185">Reference proteome</keyword>
<sequence>MESTGNRFGITSVKGHKIITKCAGMGGNSSSIAAKKAQAVPKKPKAGIFAAQAVIPTTIFKKCYDRGDLPIVVDFIGAQRKIAWKVEVDLLDYHHYLPIFFHGLRESNDPYKFLADQGLNALIQLGREKILPVLPQLIIPIKEALGTKNHEIVVKTLKKLQALVKVSDAVAESLVPYYRQILPVMNLLKHRDINIGDKIDYGQKKCDNVGELIQETLELFERHGGEDAYINIKYMIPTYESCMF</sequence>
<organism evidence="1 2">
    <name type="scientific">Stylonychia lemnae</name>
    <name type="common">Ciliate</name>
    <dbReference type="NCBI Taxonomy" id="5949"/>
    <lineage>
        <taxon>Eukaryota</taxon>
        <taxon>Sar</taxon>
        <taxon>Alveolata</taxon>
        <taxon>Ciliophora</taxon>
        <taxon>Intramacronucleata</taxon>
        <taxon>Spirotrichea</taxon>
        <taxon>Stichotrichia</taxon>
        <taxon>Sporadotrichida</taxon>
        <taxon>Oxytrichidae</taxon>
        <taxon>Stylonychinae</taxon>
        <taxon>Stylonychia</taxon>
    </lineage>
</organism>
<proteinExistence type="predicted"/>
<gene>
    <name evidence="1" type="primary">Contig4368.g4671</name>
    <name evidence="1" type="ORF">STYLEM_10390</name>
</gene>
<evidence type="ECO:0000313" key="1">
    <source>
        <dbReference type="EMBL" id="CDW81375.1"/>
    </source>
</evidence>
<dbReference type="InterPro" id="IPR016024">
    <property type="entry name" value="ARM-type_fold"/>
</dbReference>
<reference evidence="1 2" key="1">
    <citation type="submission" date="2014-06" db="EMBL/GenBank/DDBJ databases">
        <authorList>
            <person name="Swart Estienne"/>
        </authorList>
    </citation>
    <scope>NUCLEOTIDE SEQUENCE [LARGE SCALE GENOMIC DNA]</scope>
    <source>
        <strain evidence="1 2">130c</strain>
    </source>
</reference>
<protein>
    <submittedName>
        <fullName evidence="1">Parkin coregulated gene protein homolog</fullName>
    </submittedName>
</protein>
<dbReference type="InterPro" id="IPR019399">
    <property type="entry name" value="Parkin_co-regulated_protein"/>
</dbReference>
<dbReference type="GO" id="GO:0030544">
    <property type="term" value="F:Hsp70 protein binding"/>
    <property type="evidence" value="ECO:0007669"/>
    <property type="project" value="TreeGrafter"/>
</dbReference>
<dbReference type="PANTHER" id="PTHR21207">
    <property type="entry name" value="PARKIN COREGULATED GENE PROTEIN PARK2 COREGULATED"/>
    <property type="match status" value="1"/>
</dbReference>
<dbReference type="Proteomes" id="UP000039865">
    <property type="component" value="Unassembled WGS sequence"/>
</dbReference>
<dbReference type="InParanoid" id="A0A078AGH8"/>
<dbReference type="OrthoDB" id="300918at2759"/>